<organism evidence="1 2">
    <name type="scientific">Candidatus Doudnabacteria bacterium RIFCSPHIGHO2_01_FULL_46_24</name>
    <dbReference type="NCBI Taxonomy" id="1817825"/>
    <lineage>
        <taxon>Bacteria</taxon>
        <taxon>Candidatus Doudnaibacteriota</taxon>
    </lineage>
</organism>
<evidence type="ECO:0000313" key="2">
    <source>
        <dbReference type="Proteomes" id="UP000178892"/>
    </source>
</evidence>
<reference evidence="1 2" key="1">
    <citation type="journal article" date="2016" name="Nat. Commun.">
        <title>Thousands of microbial genomes shed light on interconnected biogeochemical processes in an aquifer system.</title>
        <authorList>
            <person name="Anantharaman K."/>
            <person name="Brown C.T."/>
            <person name="Hug L.A."/>
            <person name="Sharon I."/>
            <person name="Castelle C.J."/>
            <person name="Probst A.J."/>
            <person name="Thomas B.C."/>
            <person name="Singh A."/>
            <person name="Wilkins M.J."/>
            <person name="Karaoz U."/>
            <person name="Brodie E.L."/>
            <person name="Williams K.H."/>
            <person name="Hubbard S.S."/>
            <person name="Banfield J.F."/>
        </authorList>
    </citation>
    <scope>NUCLEOTIDE SEQUENCE [LARGE SCALE GENOMIC DNA]</scope>
</reference>
<dbReference type="AlphaFoldDB" id="A0A1F5NTL6"/>
<dbReference type="Proteomes" id="UP000178892">
    <property type="component" value="Unassembled WGS sequence"/>
</dbReference>
<protein>
    <submittedName>
        <fullName evidence="1">Uncharacterized protein</fullName>
    </submittedName>
</protein>
<name>A0A1F5NTL6_9BACT</name>
<dbReference type="EMBL" id="MFEL01000012">
    <property type="protein sequence ID" value="OGE81015.1"/>
    <property type="molecule type" value="Genomic_DNA"/>
</dbReference>
<evidence type="ECO:0000313" key="1">
    <source>
        <dbReference type="EMBL" id="OGE81015.1"/>
    </source>
</evidence>
<comment type="caution">
    <text evidence="1">The sequence shown here is derived from an EMBL/GenBank/DDBJ whole genome shotgun (WGS) entry which is preliminary data.</text>
</comment>
<proteinExistence type="predicted"/>
<gene>
    <name evidence="1" type="ORF">A2720_03875</name>
</gene>
<accession>A0A1F5NTL6</accession>
<sequence>MKKLALPNFGKIKINVSLLLTIVLFLVLLYEAYLAWQYIFKNLYSGEVSVAPSDIVRVDLNAYQDTLDYLDRQKKFQSPSVNVNRGNPFRP</sequence>
<dbReference type="STRING" id="1817825.A2720_03875"/>